<name>A0ACB8SID9_9AGAM</name>
<keyword evidence="2" id="KW-1185">Reference proteome</keyword>
<reference evidence="1" key="1">
    <citation type="submission" date="2021-03" db="EMBL/GenBank/DDBJ databases">
        <authorList>
            <consortium name="DOE Joint Genome Institute"/>
            <person name="Ahrendt S."/>
            <person name="Looney B.P."/>
            <person name="Miyauchi S."/>
            <person name="Morin E."/>
            <person name="Drula E."/>
            <person name="Courty P.E."/>
            <person name="Chicoki N."/>
            <person name="Fauchery L."/>
            <person name="Kohler A."/>
            <person name="Kuo A."/>
            <person name="Labutti K."/>
            <person name="Pangilinan J."/>
            <person name="Lipzen A."/>
            <person name="Riley R."/>
            <person name="Andreopoulos W."/>
            <person name="He G."/>
            <person name="Johnson J."/>
            <person name="Barry K.W."/>
            <person name="Grigoriev I.V."/>
            <person name="Nagy L."/>
            <person name="Hibbett D."/>
            <person name="Henrissat B."/>
            <person name="Matheny P.B."/>
            <person name="Labbe J."/>
            <person name="Martin F."/>
        </authorList>
    </citation>
    <scope>NUCLEOTIDE SEQUENCE</scope>
    <source>
        <strain evidence="1">HHB10654</strain>
    </source>
</reference>
<accession>A0ACB8SID9</accession>
<reference evidence="1" key="2">
    <citation type="journal article" date="2022" name="New Phytol.">
        <title>Evolutionary transition to the ectomycorrhizal habit in the genomes of a hyperdiverse lineage of mushroom-forming fungi.</title>
        <authorList>
            <person name="Looney B."/>
            <person name="Miyauchi S."/>
            <person name="Morin E."/>
            <person name="Drula E."/>
            <person name="Courty P.E."/>
            <person name="Kohler A."/>
            <person name="Kuo A."/>
            <person name="LaButti K."/>
            <person name="Pangilinan J."/>
            <person name="Lipzen A."/>
            <person name="Riley R."/>
            <person name="Andreopoulos W."/>
            <person name="He G."/>
            <person name="Johnson J."/>
            <person name="Nolan M."/>
            <person name="Tritt A."/>
            <person name="Barry K.W."/>
            <person name="Grigoriev I.V."/>
            <person name="Nagy L.G."/>
            <person name="Hibbett D."/>
            <person name="Henrissat B."/>
            <person name="Matheny P.B."/>
            <person name="Labbe J."/>
            <person name="Martin F.M."/>
        </authorList>
    </citation>
    <scope>NUCLEOTIDE SEQUENCE</scope>
    <source>
        <strain evidence="1">HHB10654</strain>
    </source>
</reference>
<gene>
    <name evidence="1" type="ORF">BV25DRAFT_1626808</name>
</gene>
<protein>
    <submittedName>
        <fullName evidence="1">Uncharacterized protein</fullName>
    </submittedName>
</protein>
<proteinExistence type="predicted"/>
<organism evidence="1 2">
    <name type="scientific">Artomyces pyxidatus</name>
    <dbReference type="NCBI Taxonomy" id="48021"/>
    <lineage>
        <taxon>Eukaryota</taxon>
        <taxon>Fungi</taxon>
        <taxon>Dikarya</taxon>
        <taxon>Basidiomycota</taxon>
        <taxon>Agaricomycotina</taxon>
        <taxon>Agaricomycetes</taxon>
        <taxon>Russulales</taxon>
        <taxon>Auriscalpiaceae</taxon>
        <taxon>Artomyces</taxon>
    </lineage>
</organism>
<evidence type="ECO:0000313" key="1">
    <source>
        <dbReference type="EMBL" id="KAI0056319.1"/>
    </source>
</evidence>
<sequence length="177" mass="20231">MRGRPSVLRSEVALSELRMSVSWIGRPPIFWPFRPYCDRTRGLFFNGFRPYWDRTYLGIRRGPVRGDVGTTVTQLIITSSLHIHYAGSFFLSHNTLVAVIFYNTWNENETRAFQVGVFNISGQTWGMVDAFMITRNGEIAHCSRTCPIPPGSTPSTLDRQTQQPPHVKSIRNSTHTR</sequence>
<dbReference type="Proteomes" id="UP000814140">
    <property type="component" value="Unassembled WGS sequence"/>
</dbReference>
<comment type="caution">
    <text evidence="1">The sequence shown here is derived from an EMBL/GenBank/DDBJ whole genome shotgun (WGS) entry which is preliminary data.</text>
</comment>
<dbReference type="EMBL" id="MU277266">
    <property type="protein sequence ID" value="KAI0056319.1"/>
    <property type="molecule type" value="Genomic_DNA"/>
</dbReference>
<evidence type="ECO:0000313" key="2">
    <source>
        <dbReference type="Proteomes" id="UP000814140"/>
    </source>
</evidence>